<dbReference type="Proteomes" id="UP000011682">
    <property type="component" value="Unassembled WGS sequence"/>
</dbReference>
<accession>S9P3Q2</accession>
<keyword evidence="3" id="KW-1185">Reference proteome</keyword>
<protein>
    <submittedName>
        <fullName evidence="2">Uncharacterized protein</fullName>
    </submittedName>
</protein>
<dbReference type="AlphaFoldDB" id="S9P3Q2"/>
<evidence type="ECO:0000313" key="2">
    <source>
        <dbReference type="EMBL" id="EPX56882.1"/>
    </source>
</evidence>
<organism evidence="2 3">
    <name type="scientific">Cystobacter fuscus (strain ATCC 25194 / DSM 2262 / NBRC 100088 / M29)</name>
    <dbReference type="NCBI Taxonomy" id="1242864"/>
    <lineage>
        <taxon>Bacteria</taxon>
        <taxon>Pseudomonadati</taxon>
        <taxon>Myxococcota</taxon>
        <taxon>Myxococcia</taxon>
        <taxon>Myxococcales</taxon>
        <taxon>Cystobacterineae</taxon>
        <taxon>Archangiaceae</taxon>
        <taxon>Cystobacter</taxon>
    </lineage>
</organism>
<evidence type="ECO:0000313" key="3">
    <source>
        <dbReference type="Proteomes" id="UP000011682"/>
    </source>
</evidence>
<evidence type="ECO:0000256" key="1">
    <source>
        <dbReference type="SAM" id="MobiDB-lite"/>
    </source>
</evidence>
<feature type="region of interest" description="Disordered" evidence="1">
    <location>
        <begin position="21"/>
        <end position="40"/>
    </location>
</feature>
<dbReference type="EMBL" id="ANAH02000065">
    <property type="protein sequence ID" value="EPX56882.1"/>
    <property type="molecule type" value="Genomic_DNA"/>
</dbReference>
<proteinExistence type="predicted"/>
<reference evidence="2" key="1">
    <citation type="submission" date="2013-05" db="EMBL/GenBank/DDBJ databases">
        <title>Genome assembly of Cystobacter fuscus DSM 2262.</title>
        <authorList>
            <person name="Sharma G."/>
            <person name="Khatri I."/>
            <person name="Kaur C."/>
            <person name="Mayilraj S."/>
            <person name="Subramanian S."/>
        </authorList>
    </citation>
    <scope>NUCLEOTIDE SEQUENCE [LARGE SCALE GENOMIC DNA]</scope>
    <source>
        <strain evidence="2">DSM 2262</strain>
    </source>
</reference>
<name>S9P3Q2_CYSF2</name>
<comment type="caution">
    <text evidence="2">The sequence shown here is derived from an EMBL/GenBank/DDBJ whole genome shotgun (WGS) entry which is preliminary data.</text>
</comment>
<sequence>MKSCLAFSRSTHAPAPALVAGISNEDDAERPVPWPLPMGRRDAEFPEHALSWPPGQCGR</sequence>
<gene>
    <name evidence="2" type="ORF">D187_007318</name>
</gene>